<protein>
    <submittedName>
        <fullName evidence="1">Uncharacterized protein</fullName>
    </submittedName>
</protein>
<dbReference type="EMBL" id="WBJX01000008">
    <property type="protein sequence ID" value="KAB1636115.1"/>
    <property type="molecule type" value="Genomic_DNA"/>
</dbReference>
<dbReference type="RefSeq" id="WP_151425086.1">
    <property type="nucleotide sequence ID" value="NZ_WBJX01000008.1"/>
</dbReference>
<evidence type="ECO:0000313" key="2">
    <source>
        <dbReference type="Proteomes" id="UP000490386"/>
    </source>
</evidence>
<reference evidence="1 2" key="1">
    <citation type="submission" date="2019-09" db="EMBL/GenBank/DDBJ databases">
        <title>Phylogeny of genus Pseudoclavibacter and closely related genus.</title>
        <authorList>
            <person name="Li Y."/>
        </authorList>
    </citation>
    <scope>NUCLEOTIDE SEQUENCE [LARGE SCALE GENOMIC DNA]</scope>
    <source>
        <strain evidence="1 2">THG-MD12</strain>
    </source>
</reference>
<dbReference type="Proteomes" id="UP000490386">
    <property type="component" value="Unassembled WGS sequence"/>
</dbReference>
<keyword evidence="2" id="KW-1185">Reference proteome</keyword>
<evidence type="ECO:0000313" key="1">
    <source>
        <dbReference type="EMBL" id="KAB1636115.1"/>
    </source>
</evidence>
<comment type="caution">
    <text evidence="1">The sequence shown here is derived from an EMBL/GenBank/DDBJ whole genome shotgun (WGS) entry which is preliminary data.</text>
</comment>
<organism evidence="1 2">
    <name type="scientific">Pseudoclavibacter terrae</name>
    <dbReference type="NCBI Taxonomy" id="1530195"/>
    <lineage>
        <taxon>Bacteria</taxon>
        <taxon>Bacillati</taxon>
        <taxon>Actinomycetota</taxon>
        <taxon>Actinomycetes</taxon>
        <taxon>Micrococcales</taxon>
        <taxon>Microbacteriaceae</taxon>
        <taxon>Pseudoclavibacter</taxon>
    </lineage>
</organism>
<gene>
    <name evidence="1" type="ORF">F8O03_17850</name>
</gene>
<dbReference type="AlphaFoldDB" id="A0A7J5AXL1"/>
<dbReference type="OrthoDB" id="5121087at2"/>
<proteinExistence type="predicted"/>
<name>A0A7J5AXL1_9MICO</name>
<sequence length="134" mass="14966">MERPTGAVAIKLDADILLTRARAAEAARLEDEVFDPATLTHGPGPQMLIAVDRGVAAVINGEGVGEVEQDFDRIDVWFARYGMWETVPLSLADINAAATEETMDLADGIRRFGDRLDMNFFRWFGRYDRDHRPA</sequence>
<accession>A0A7J5AXL1</accession>